<dbReference type="InterPro" id="IPR001900">
    <property type="entry name" value="RNase_II/R"/>
</dbReference>
<dbReference type="GO" id="GO:0006402">
    <property type="term" value="P:mRNA catabolic process"/>
    <property type="evidence" value="ECO:0007669"/>
    <property type="project" value="TreeGrafter"/>
</dbReference>
<dbReference type="Pfam" id="PF17849">
    <property type="entry name" value="OB_Dis3"/>
    <property type="match status" value="1"/>
</dbReference>
<dbReference type="KEGG" id="gsl:Gasu_19780"/>
<evidence type="ECO:0000256" key="3">
    <source>
        <dbReference type="ARBA" id="ARBA00022842"/>
    </source>
</evidence>
<dbReference type="OrthoDB" id="372421at2759"/>
<sequence>MQTMEQHAQKLAKEFGVSFRRAKQALETAKGNVELAIDEILLSPESEEEAEPETISTVQVYESSKTNGKSQCKESTVEPVSSVVNLKSETEEVDSLYSALCLHNSENKSDENSLDKKESSQEAKSSTDLLTLRLLLPPFPSLLAIFHQLEQTQLKLFRDSIYIKKQTVSDGDSEQRPKQVQWTRRKKELLLEKKQRKQREVFVLSLLGSELYLRPLECFDWSKLCSVGSSITIPTLNVLEFFFEVLIGDKSNHLARSKVINTVILKSTFARITKQKRKLLKLALSDPYSPILFFPDSVLDDTCLASPKQPLEESFYNYEREIRAARILFQMKSLDCFILYVDEKNIVANESPIRTIADNLYLCSILSYSRRMDDSRFLDMVLSLYDSFLAENIWYQEGTHSLSGLPFKAEENELEEQMVESEEVSKRTIIGIFRVERNRKIARVSFVFIPAEHFGKAIHGDKVMIEINTVNGKSQGKVVSILERRADSFVASYFERDSTEDSVVNEEDDETVLYTKSQRLGHLFAPMDQRLPLCIVFGRNLEKYRNQRVVLRFRSWKWHEKYPEAYLVETLGYVGDVEAETRAVLTTCGVRDFDYPTSVFEEIGLTSSLSSFSCSFPSSVCMDKRLDIRNSRLVFSIDPSGSQDIDDALSLYLIKDSIYEVGVHIADFAAWVPSGSFIDVEAMKRGTSVYLVDRRISMIPSVLSENLCSLRQYHDRLSLSVFFFIDFANQGQLVDISEEFLDKEFVQKAVKSSADKGVYFARCILRSCGELHYDEVDCCLKGERTSLGTTDDAQVIQNTRILADIAKMFRQRRIRDGAITNLTSGELRFQFDEEKRIQQVSTKIDLEIMSVVAELMIATNAFVASHLLAVCPNDALLRRHDAPPVEKISQFISTAASLDFLGIHLENFLQGQQQQSNTISTESFISNLEEQLDAASLDNSSWGKLISSLATRAMSEAEYFAASSGKDTRHYALGLDAYTHFTSPIRRYPDVIVHRALLRATGLEESDSDSSPPDFPGALEELAEHLNIRHREAKMASEMSNTLFFSLYFQSQPGLVTYAILIAIQEQPLLGFSVFLPRFSLYGFVPLMDSVSNQVILPALNMQLDQKDDFSEVFVAEKDCRVLQAGCSLRIAENEKELYCVNEQQQIVAEWQLGGTVKVGVWASSNKYREPGVKMLLASRDCFESKQSSTEEKRGIPEKKPISTFQYNRQTKPKEQVVQRVLATSHEADRGVKNENSAVSRDFHRGLFRIWNIRDRDSLKRNTFYYTMTQGRIPIENKIRKCYTYSSDMLLSL</sequence>
<dbReference type="STRING" id="130081.M2Y4H1"/>
<accession>M2Y4H1</accession>
<evidence type="ECO:0000256" key="4">
    <source>
        <dbReference type="RuleBase" id="RU003901"/>
    </source>
</evidence>
<keyword evidence="3" id="KW-0460">Magnesium</keyword>
<dbReference type="SMART" id="SM00955">
    <property type="entry name" value="RNB"/>
    <property type="match status" value="1"/>
</dbReference>
<gene>
    <name evidence="6" type="ORF">Gasu_19780</name>
</gene>
<keyword evidence="7" id="KW-1185">Reference proteome</keyword>
<organism evidence="6 7">
    <name type="scientific">Galdieria sulphuraria</name>
    <name type="common">Red alga</name>
    <dbReference type="NCBI Taxonomy" id="130081"/>
    <lineage>
        <taxon>Eukaryota</taxon>
        <taxon>Rhodophyta</taxon>
        <taxon>Bangiophyceae</taxon>
        <taxon>Galdieriales</taxon>
        <taxon>Galdieriaceae</taxon>
        <taxon>Galdieria</taxon>
    </lineage>
</organism>
<dbReference type="InterPro" id="IPR050180">
    <property type="entry name" value="RNR_Ribonuclease"/>
</dbReference>
<dbReference type="InterPro" id="IPR041505">
    <property type="entry name" value="Dis3_CSD2"/>
</dbReference>
<dbReference type="GO" id="GO:0000175">
    <property type="term" value="F:3'-5'-RNA exonuclease activity"/>
    <property type="evidence" value="ECO:0007669"/>
    <property type="project" value="TreeGrafter"/>
</dbReference>
<dbReference type="Gene3D" id="2.40.50.140">
    <property type="entry name" value="Nucleic acid-binding proteins"/>
    <property type="match status" value="1"/>
</dbReference>
<evidence type="ECO:0000256" key="2">
    <source>
        <dbReference type="ARBA" id="ARBA00016366"/>
    </source>
</evidence>
<protein>
    <recommendedName>
        <fullName evidence="2">DIS3-like exonuclease 1</fullName>
    </recommendedName>
</protein>
<evidence type="ECO:0000313" key="6">
    <source>
        <dbReference type="EMBL" id="EME30739.1"/>
    </source>
</evidence>
<dbReference type="Gramene" id="EME30739">
    <property type="protein sequence ID" value="EME30739"/>
    <property type="gene ID" value="Gasu_19780"/>
</dbReference>
<dbReference type="InterPro" id="IPR012340">
    <property type="entry name" value="NA-bd_OB-fold"/>
</dbReference>
<feature type="domain" description="RNB" evidence="5">
    <location>
        <begin position="625"/>
        <end position="1003"/>
    </location>
</feature>
<name>M2Y4H1_GALSU</name>
<dbReference type="InterPro" id="IPR022966">
    <property type="entry name" value="RNase_II/R_CS"/>
</dbReference>
<dbReference type="RefSeq" id="XP_005707259.1">
    <property type="nucleotide sequence ID" value="XM_005707202.1"/>
</dbReference>
<comment type="cofactor">
    <cofactor evidence="1">
        <name>Mg(2+)</name>
        <dbReference type="ChEBI" id="CHEBI:18420"/>
    </cofactor>
</comment>
<dbReference type="Gene3D" id="2.40.50.700">
    <property type="match status" value="1"/>
</dbReference>
<dbReference type="EMBL" id="KB454497">
    <property type="protein sequence ID" value="EME30739.1"/>
    <property type="molecule type" value="Genomic_DNA"/>
</dbReference>
<evidence type="ECO:0000313" key="7">
    <source>
        <dbReference type="Proteomes" id="UP000030680"/>
    </source>
</evidence>
<proteinExistence type="inferred from homology"/>
<dbReference type="PANTHER" id="PTHR23355:SF30">
    <property type="entry name" value="DIS3-LIKE EXONUCLEASE 1"/>
    <property type="match status" value="1"/>
</dbReference>
<dbReference type="Proteomes" id="UP000030680">
    <property type="component" value="Unassembled WGS sequence"/>
</dbReference>
<evidence type="ECO:0000259" key="5">
    <source>
        <dbReference type="SMART" id="SM00955"/>
    </source>
</evidence>
<dbReference type="SUPFAM" id="SSF50249">
    <property type="entry name" value="Nucleic acid-binding proteins"/>
    <property type="match status" value="2"/>
</dbReference>
<dbReference type="PROSITE" id="PS01175">
    <property type="entry name" value="RIBONUCLEASE_II"/>
    <property type="match status" value="1"/>
</dbReference>
<dbReference type="eggNOG" id="KOG2102">
    <property type="taxonomic scope" value="Eukaryota"/>
</dbReference>
<evidence type="ECO:0000256" key="1">
    <source>
        <dbReference type="ARBA" id="ARBA00001946"/>
    </source>
</evidence>
<reference evidence="7" key="1">
    <citation type="journal article" date="2013" name="Science">
        <title>Gene transfer from bacteria and archaea facilitated evolution of an extremophilic eukaryote.</title>
        <authorList>
            <person name="Schonknecht G."/>
            <person name="Chen W.H."/>
            <person name="Ternes C.M."/>
            <person name="Barbier G.G."/>
            <person name="Shrestha R.P."/>
            <person name="Stanke M."/>
            <person name="Brautigam A."/>
            <person name="Baker B.J."/>
            <person name="Banfield J.F."/>
            <person name="Garavito R.M."/>
            <person name="Carr K."/>
            <person name="Wilkerson C."/>
            <person name="Rensing S.A."/>
            <person name="Gagneul D."/>
            <person name="Dickenson N.E."/>
            <person name="Oesterhelt C."/>
            <person name="Lercher M.J."/>
            <person name="Weber A.P."/>
        </authorList>
    </citation>
    <scope>NUCLEOTIDE SEQUENCE [LARGE SCALE GENOMIC DNA]</scope>
    <source>
        <strain evidence="7">074W</strain>
    </source>
</reference>
<dbReference type="GO" id="GO:0003723">
    <property type="term" value="F:RNA binding"/>
    <property type="evidence" value="ECO:0007669"/>
    <property type="project" value="InterPro"/>
</dbReference>
<dbReference type="Pfam" id="PF00773">
    <property type="entry name" value="RNB"/>
    <property type="match status" value="1"/>
</dbReference>
<dbReference type="GeneID" id="17089446"/>
<comment type="similarity">
    <text evidence="4">Belongs to the RNR ribonuclease family.</text>
</comment>
<dbReference type="PANTHER" id="PTHR23355">
    <property type="entry name" value="RIBONUCLEASE"/>
    <property type="match status" value="1"/>
</dbReference>